<dbReference type="GO" id="GO:0005886">
    <property type="term" value="C:plasma membrane"/>
    <property type="evidence" value="ECO:0007669"/>
    <property type="project" value="UniProtKB-SubCell"/>
</dbReference>
<dbReference type="InterPro" id="IPR005598">
    <property type="entry name" value="ATP_synth_I"/>
</dbReference>
<feature type="region of interest" description="Disordered" evidence="6">
    <location>
        <begin position="1"/>
        <end position="24"/>
    </location>
</feature>
<feature type="transmembrane region" description="Helical" evidence="7">
    <location>
        <begin position="46"/>
        <end position="66"/>
    </location>
</feature>
<feature type="transmembrane region" description="Helical" evidence="7">
    <location>
        <begin position="108"/>
        <end position="130"/>
    </location>
</feature>
<evidence type="ECO:0000256" key="5">
    <source>
        <dbReference type="ARBA" id="ARBA00023136"/>
    </source>
</evidence>
<dbReference type="Proteomes" id="UP000239709">
    <property type="component" value="Chromosome"/>
</dbReference>
<dbReference type="EMBL" id="CP027666">
    <property type="protein sequence ID" value="AVO33213.1"/>
    <property type="molecule type" value="Genomic_DNA"/>
</dbReference>
<comment type="subcellular location">
    <subcellularLocation>
        <location evidence="1">Cell membrane</location>
        <topology evidence="1">Multi-pass membrane protein</topology>
    </subcellularLocation>
</comment>
<evidence type="ECO:0000256" key="6">
    <source>
        <dbReference type="SAM" id="MobiDB-lite"/>
    </source>
</evidence>
<keyword evidence="3 7" id="KW-0812">Transmembrane</keyword>
<evidence type="ECO:0000313" key="9">
    <source>
        <dbReference type="Proteomes" id="UP000239709"/>
    </source>
</evidence>
<evidence type="ECO:0000256" key="1">
    <source>
        <dbReference type="ARBA" id="ARBA00004651"/>
    </source>
</evidence>
<keyword evidence="5 7" id="KW-0472">Membrane</keyword>
<keyword evidence="4 7" id="KW-1133">Transmembrane helix</keyword>
<dbReference type="Pfam" id="PF03899">
    <property type="entry name" value="ATP-synt_I"/>
    <property type="match status" value="1"/>
</dbReference>
<feature type="transmembrane region" description="Helical" evidence="7">
    <location>
        <begin position="136"/>
        <end position="159"/>
    </location>
</feature>
<dbReference type="KEGG" id="otk:C6570_02315"/>
<dbReference type="OrthoDB" id="9154947at2"/>
<dbReference type="RefSeq" id="WP_106701688.1">
    <property type="nucleotide sequence ID" value="NZ_CP027666.1"/>
</dbReference>
<feature type="transmembrane region" description="Helical" evidence="7">
    <location>
        <begin position="72"/>
        <end position="96"/>
    </location>
</feature>
<evidence type="ECO:0000256" key="7">
    <source>
        <dbReference type="SAM" id="Phobius"/>
    </source>
</evidence>
<reference evidence="8 9" key="1">
    <citation type="submission" date="2018-03" db="EMBL/GenBank/DDBJ databases">
        <title>Genome sequencing of Ottowia sp.</title>
        <authorList>
            <person name="Kim S.-J."/>
            <person name="Heo J."/>
            <person name="Kwon S.-W."/>
        </authorList>
    </citation>
    <scope>NUCLEOTIDE SEQUENCE [LARGE SCALE GENOMIC DNA]</scope>
    <source>
        <strain evidence="8 9">KADR8-3</strain>
    </source>
</reference>
<evidence type="ECO:0000313" key="8">
    <source>
        <dbReference type="EMBL" id="AVO33213.1"/>
    </source>
</evidence>
<keyword evidence="9" id="KW-1185">Reference proteome</keyword>
<evidence type="ECO:0000256" key="3">
    <source>
        <dbReference type="ARBA" id="ARBA00022692"/>
    </source>
</evidence>
<evidence type="ECO:0000256" key="2">
    <source>
        <dbReference type="ARBA" id="ARBA00022475"/>
    </source>
</evidence>
<evidence type="ECO:0000256" key="4">
    <source>
        <dbReference type="ARBA" id="ARBA00022989"/>
    </source>
</evidence>
<keyword evidence="2" id="KW-1003">Cell membrane</keyword>
<dbReference type="AlphaFoldDB" id="A0A2S0MBU9"/>
<proteinExistence type="predicted"/>
<gene>
    <name evidence="8" type="ORF">C6570_02315</name>
</gene>
<sequence length="170" mass="17997">MATIEPASGGSGSAEEATNASDADFKPWSAEQAREWRAAHPPMSPWPVVGWQAVAGLAVVLVALVWSGGMTAVTYSAAYGVLAAWVPAVLFARMVARRMRRQASPHGALMALMVGEGIKVALTVALLLAAPKILAQVHWLALLAGFVVTIKAAWVALWLKSAKRRSARTE</sequence>
<protein>
    <submittedName>
        <fullName evidence="8">ATP synthase subunit I</fullName>
    </submittedName>
</protein>
<organism evidence="8 9">
    <name type="scientific">Ottowia oryzae</name>
    <dbReference type="NCBI Taxonomy" id="2109914"/>
    <lineage>
        <taxon>Bacteria</taxon>
        <taxon>Pseudomonadati</taxon>
        <taxon>Pseudomonadota</taxon>
        <taxon>Betaproteobacteria</taxon>
        <taxon>Burkholderiales</taxon>
        <taxon>Comamonadaceae</taxon>
        <taxon>Ottowia</taxon>
    </lineage>
</organism>
<accession>A0A2S0MBU9</accession>
<name>A0A2S0MBU9_9BURK</name>